<keyword evidence="1" id="KW-0479">Metal-binding</keyword>
<evidence type="ECO:0000259" key="2">
    <source>
        <dbReference type="Pfam" id="PF05193"/>
    </source>
</evidence>
<dbReference type="SUPFAM" id="SSF63411">
    <property type="entry name" value="LuxS/MPP-like metallohydrolase"/>
    <property type="match status" value="1"/>
</dbReference>
<dbReference type="InterPro" id="IPR011249">
    <property type="entry name" value="Metalloenz_LuxS/M16"/>
</dbReference>
<dbReference type="InterPro" id="IPR050626">
    <property type="entry name" value="Peptidase_M16"/>
</dbReference>
<name>A0ABV0Q333_9TELE</name>
<dbReference type="Gene3D" id="3.30.830.10">
    <property type="entry name" value="Metalloenzyme, LuxS/M16 peptidase-like"/>
    <property type="match status" value="2"/>
</dbReference>
<keyword evidence="4" id="KW-1185">Reference proteome</keyword>
<feature type="domain" description="Peptidase M16 C-terminal" evidence="2">
    <location>
        <begin position="60"/>
        <end position="125"/>
    </location>
</feature>
<evidence type="ECO:0000313" key="3">
    <source>
        <dbReference type="EMBL" id="MEQ2190199.1"/>
    </source>
</evidence>
<evidence type="ECO:0000313" key="4">
    <source>
        <dbReference type="Proteomes" id="UP001476798"/>
    </source>
</evidence>
<organism evidence="3 4">
    <name type="scientific">Goodea atripinnis</name>
    <dbReference type="NCBI Taxonomy" id="208336"/>
    <lineage>
        <taxon>Eukaryota</taxon>
        <taxon>Metazoa</taxon>
        <taxon>Chordata</taxon>
        <taxon>Craniata</taxon>
        <taxon>Vertebrata</taxon>
        <taxon>Euteleostomi</taxon>
        <taxon>Actinopterygii</taxon>
        <taxon>Neopterygii</taxon>
        <taxon>Teleostei</taxon>
        <taxon>Neoteleostei</taxon>
        <taxon>Acanthomorphata</taxon>
        <taxon>Ovalentaria</taxon>
        <taxon>Atherinomorphae</taxon>
        <taxon>Cyprinodontiformes</taxon>
        <taxon>Goodeidae</taxon>
        <taxon>Goodea</taxon>
    </lineage>
</organism>
<accession>A0ABV0Q333</accession>
<dbReference type="Pfam" id="PF05193">
    <property type="entry name" value="Peptidase_M16_C"/>
    <property type="match status" value="1"/>
</dbReference>
<dbReference type="InterPro" id="IPR007863">
    <property type="entry name" value="Peptidase_M16_C"/>
</dbReference>
<dbReference type="PANTHER" id="PTHR43690">
    <property type="entry name" value="NARDILYSIN"/>
    <property type="match status" value="1"/>
</dbReference>
<feature type="non-terminal residue" evidence="3">
    <location>
        <position position="1"/>
    </location>
</feature>
<sequence length="140" mass="16302">NAQTLKHEPREKLINTYERLRDFWRRYYSAHYMTLAVQSREPWAAPLKPSVDHLCVSLRVKPLHYISWLIGHEGAGSILSLLRKKCWALALFGGNSETGFDQNSTYSIFSVSITLTDQGYQNFYQVWPQIHLPQNSMRNT</sequence>
<dbReference type="Proteomes" id="UP001476798">
    <property type="component" value="Unassembled WGS sequence"/>
</dbReference>
<evidence type="ECO:0000256" key="1">
    <source>
        <dbReference type="ARBA" id="ARBA00022723"/>
    </source>
</evidence>
<dbReference type="PANTHER" id="PTHR43690:SF18">
    <property type="entry name" value="INSULIN-DEGRADING ENZYME-RELATED"/>
    <property type="match status" value="1"/>
</dbReference>
<reference evidence="3 4" key="1">
    <citation type="submission" date="2021-06" db="EMBL/GenBank/DDBJ databases">
        <authorList>
            <person name="Palmer J.M."/>
        </authorList>
    </citation>
    <scope>NUCLEOTIDE SEQUENCE [LARGE SCALE GENOMIC DNA]</scope>
    <source>
        <strain evidence="3 4">GA_2019</strain>
        <tissue evidence="3">Muscle</tissue>
    </source>
</reference>
<gene>
    <name evidence="3" type="ORF">GOODEAATRI_033396</name>
</gene>
<proteinExistence type="predicted"/>
<comment type="caution">
    <text evidence="3">The sequence shown here is derived from an EMBL/GenBank/DDBJ whole genome shotgun (WGS) entry which is preliminary data.</text>
</comment>
<dbReference type="EMBL" id="JAHRIO010096865">
    <property type="protein sequence ID" value="MEQ2190199.1"/>
    <property type="molecule type" value="Genomic_DNA"/>
</dbReference>
<protein>
    <recommendedName>
        <fullName evidence="2">Peptidase M16 C-terminal domain-containing protein</fullName>
    </recommendedName>
</protein>